<keyword evidence="1" id="KW-0812">Transmembrane</keyword>
<feature type="transmembrane region" description="Helical" evidence="1">
    <location>
        <begin position="120"/>
        <end position="139"/>
    </location>
</feature>
<feature type="transmembrane region" description="Helical" evidence="1">
    <location>
        <begin position="91"/>
        <end position="108"/>
    </location>
</feature>
<keyword evidence="1" id="KW-0472">Membrane</keyword>
<proteinExistence type="predicted"/>
<accession>A0ABT7MP06</accession>
<dbReference type="EMBL" id="JASWER010000005">
    <property type="protein sequence ID" value="MDL5376911.1"/>
    <property type="molecule type" value="Genomic_DNA"/>
</dbReference>
<keyword evidence="1" id="KW-1133">Transmembrane helix</keyword>
<evidence type="ECO:0000256" key="1">
    <source>
        <dbReference type="SAM" id="Phobius"/>
    </source>
</evidence>
<dbReference type="Pfam" id="PF04657">
    <property type="entry name" value="DMT_YdcZ"/>
    <property type="match status" value="1"/>
</dbReference>
<feature type="transmembrane region" description="Helical" evidence="1">
    <location>
        <begin position="29"/>
        <end position="54"/>
    </location>
</feature>
<gene>
    <name evidence="2" type="ORF">QR695_07805</name>
</gene>
<dbReference type="PANTHER" id="PTHR34821:SF3">
    <property type="entry name" value="MEMBRANE PROTEIN"/>
    <property type="match status" value="1"/>
</dbReference>
<dbReference type="RefSeq" id="WP_214718638.1">
    <property type="nucleotide sequence ID" value="NZ_CP183077.1"/>
</dbReference>
<keyword evidence="3" id="KW-1185">Reference proteome</keyword>
<protein>
    <submittedName>
        <fullName evidence="2">DMT family transporter</fullName>
    </submittedName>
</protein>
<dbReference type="InterPro" id="IPR006750">
    <property type="entry name" value="YdcZ"/>
</dbReference>
<name>A0ABT7MP06_9BACL</name>
<organism evidence="2 3">
    <name type="scientific">Exiguobacterium mexicanum</name>
    <dbReference type="NCBI Taxonomy" id="340146"/>
    <lineage>
        <taxon>Bacteria</taxon>
        <taxon>Bacillati</taxon>
        <taxon>Bacillota</taxon>
        <taxon>Bacilli</taxon>
        <taxon>Bacillales</taxon>
        <taxon>Bacillales Family XII. Incertae Sedis</taxon>
        <taxon>Exiguobacterium</taxon>
    </lineage>
</organism>
<reference evidence="2 3" key="1">
    <citation type="submission" date="2023-06" db="EMBL/GenBank/DDBJ databases">
        <title>Influencing factors and mechanism of Cr(VI) reduction by facultative anaerobic Exiguobacterium sp. PY14.</title>
        <authorList>
            <person name="Zou L."/>
        </authorList>
    </citation>
    <scope>NUCLEOTIDE SEQUENCE [LARGE SCALE GENOMIC DNA]</scope>
    <source>
        <strain evidence="2 3">PY14</strain>
    </source>
</reference>
<dbReference type="PANTHER" id="PTHR34821">
    <property type="entry name" value="INNER MEMBRANE PROTEIN YDCZ"/>
    <property type="match status" value="1"/>
</dbReference>
<feature type="transmembrane region" description="Helical" evidence="1">
    <location>
        <begin position="66"/>
        <end position="85"/>
    </location>
</feature>
<comment type="caution">
    <text evidence="2">The sequence shown here is derived from an EMBL/GenBank/DDBJ whole genome shotgun (WGS) entry which is preliminary data.</text>
</comment>
<dbReference type="Proteomes" id="UP001230807">
    <property type="component" value="Unassembled WGS sequence"/>
</dbReference>
<sequence>MIVGIICSAVAGAFISVQAAVNAKMNIYLGAWATTVLVFIVGLIGSLIPLILFGGNLQGLFDISPIYALGGLLGVGVVFCVMRSIQLLGPTLSVSIILVSQLIWALGVDLSGAFGMPQLSLSPGQVIGLMVLLLGVIVFKQSQATALQQESSNEATSR</sequence>
<evidence type="ECO:0000313" key="2">
    <source>
        <dbReference type="EMBL" id="MDL5376911.1"/>
    </source>
</evidence>
<evidence type="ECO:0000313" key="3">
    <source>
        <dbReference type="Proteomes" id="UP001230807"/>
    </source>
</evidence>